<dbReference type="PANTHER" id="PTHR30473">
    <property type="entry name" value="PROTEIN PHOH"/>
    <property type="match status" value="1"/>
</dbReference>
<keyword evidence="2" id="KW-0547">Nucleotide-binding</keyword>
<dbReference type="GO" id="GO:0005524">
    <property type="term" value="F:ATP binding"/>
    <property type="evidence" value="ECO:0007669"/>
    <property type="project" value="UniProtKB-KW"/>
</dbReference>
<feature type="domain" description="PIN" evidence="5">
    <location>
        <begin position="20"/>
        <end position="154"/>
    </location>
</feature>
<dbReference type="SMART" id="SM00670">
    <property type="entry name" value="PINc"/>
    <property type="match status" value="1"/>
</dbReference>
<keyword evidence="3" id="KW-0067">ATP-binding</keyword>
<gene>
    <name evidence="6" type="ORF">WL29_20785</name>
</gene>
<dbReference type="EMBL" id="LPHD01000049">
    <property type="protein sequence ID" value="KWA83803.1"/>
    <property type="molecule type" value="Genomic_DNA"/>
</dbReference>
<dbReference type="CDD" id="cd09883">
    <property type="entry name" value="PIN_VapC_PhoHL-ATPase"/>
    <property type="match status" value="1"/>
</dbReference>
<name>A0A106QBG8_9BURK</name>
<evidence type="ECO:0000256" key="3">
    <source>
        <dbReference type="ARBA" id="ARBA00022840"/>
    </source>
</evidence>
<evidence type="ECO:0000256" key="2">
    <source>
        <dbReference type="ARBA" id="ARBA00022741"/>
    </source>
</evidence>
<dbReference type="SUPFAM" id="SSF52540">
    <property type="entry name" value="P-loop containing nucleoside triphosphate hydrolases"/>
    <property type="match status" value="1"/>
</dbReference>
<dbReference type="InterPro" id="IPR051451">
    <property type="entry name" value="PhoH2-like"/>
</dbReference>
<dbReference type="Gene3D" id="3.40.50.1010">
    <property type="entry name" value="5'-nuclease"/>
    <property type="match status" value="1"/>
</dbReference>
<evidence type="ECO:0000313" key="7">
    <source>
        <dbReference type="Proteomes" id="UP000060630"/>
    </source>
</evidence>
<comment type="similarity">
    <text evidence="4">In the N-terminal section; belongs to the PINc/VapC protein family.</text>
</comment>
<evidence type="ECO:0000313" key="6">
    <source>
        <dbReference type="EMBL" id="KWA83803.1"/>
    </source>
</evidence>
<dbReference type="InterPro" id="IPR002716">
    <property type="entry name" value="PIN_dom"/>
</dbReference>
<dbReference type="AlphaFoldDB" id="A0A106QBG8"/>
<reference evidence="6 7" key="1">
    <citation type="submission" date="2015-11" db="EMBL/GenBank/DDBJ databases">
        <title>Expanding the genomic diversity of Burkholderia species for the development of highly accurate diagnostics.</title>
        <authorList>
            <person name="Sahl J."/>
            <person name="Keim P."/>
            <person name="Wagner D."/>
        </authorList>
    </citation>
    <scope>NUCLEOTIDE SEQUENCE [LARGE SCALE GENOMIC DNA]</scope>
    <source>
        <strain evidence="6 7">MSMB2087WGS</strain>
    </source>
</reference>
<dbReference type="InterPro" id="IPR029060">
    <property type="entry name" value="PIN-like_dom_sf"/>
</dbReference>
<evidence type="ECO:0000259" key="5">
    <source>
        <dbReference type="SMART" id="SM00670"/>
    </source>
</evidence>
<evidence type="ECO:0000256" key="4">
    <source>
        <dbReference type="ARBA" id="ARBA00046345"/>
    </source>
</evidence>
<comment type="caution">
    <text evidence="6">The sequence shown here is derived from an EMBL/GenBank/DDBJ whole genome shotgun (WGS) entry which is preliminary data.</text>
</comment>
<dbReference type="Proteomes" id="UP000060630">
    <property type="component" value="Unassembled WGS sequence"/>
</dbReference>
<proteinExistence type="inferred from homology"/>
<accession>A0A106QBG8</accession>
<dbReference type="Gene3D" id="3.40.50.300">
    <property type="entry name" value="P-loop containing nucleotide triphosphate hydrolases"/>
    <property type="match status" value="1"/>
</dbReference>
<evidence type="ECO:0000256" key="1">
    <source>
        <dbReference type="ARBA" id="ARBA00010393"/>
    </source>
</evidence>
<dbReference type="InterPro" id="IPR027417">
    <property type="entry name" value="P-loop_NTPase"/>
</dbReference>
<organism evidence="6 7">
    <name type="scientific">Burkholderia ubonensis</name>
    <dbReference type="NCBI Taxonomy" id="101571"/>
    <lineage>
        <taxon>Bacteria</taxon>
        <taxon>Pseudomonadati</taxon>
        <taxon>Pseudomonadota</taxon>
        <taxon>Betaproteobacteria</taxon>
        <taxon>Burkholderiales</taxon>
        <taxon>Burkholderiaceae</taxon>
        <taxon>Burkholderia</taxon>
        <taxon>Burkholderia cepacia complex</taxon>
    </lineage>
</organism>
<sequence>MQSSESRVVDSVTADQANRLMYVLDTNVLLHDPTALFRFEEHDIYLPLVVLEELDRHKKGLADIARNARQVTRTLDTLLQHGSMDAGFALTAASEGRATGKLFFRNASGIGGKTGVGVGLEPGKADNQILSTVMSLRAEGGNAMLVTRDINLRVKALALDVPAQDYRSDRVLTDEDVLPTGFMEIDEDFWAKHTDGEQGFTRRGGKQYARLTAHLPVNSFLIERTSRNRTRIWRVESNSDKGSVVYVVHNQNPVNGVPLLTAHNEEQQMALSLLHDEEVDFVALLGKAGSGKTLMALAAGLEQVKLGRFEGVMITRATVPLGEEIGFLPGSEEEKMDAWLGGTLRDSYAALKLEDEKLRQKVEVASMSFMRGRSFQGKYIIIDEAQNLTIQQVRALLTRAGEGSKVVVTGNLAQIDTPYLDEGSSGLAWAAKNLQNWAHAGHVILPRGVRSRLATYVEEIAASENQVS</sequence>
<dbReference type="RefSeq" id="WP_060192000.1">
    <property type="nucleotide sequence ID" value="NZ_LPHD01000049.1"/>
</dbReference>
<dbReference type="Pfam" id="PF02562">
    <property type="entry name" value="PhoH"/>
    <property type="match status" value="1"/>
</dbReference>
<dbReference type="GO" id="GO:0005829">
    <property type="term" value="C:cytosol"/>
    <property type="evidence" value="ECO:0007669"/>
    <property type="project" value="TreeGrafter"/>
</dbReference>
<dbReference type="PANTHER" id="PTHR30473:SF2">
    <property type="entry name" value="PIN DOMAIN-CONTAINING PROTEIN"/>
    <property type="match status" value="1"/>
</dbReference>
<dbReference type="InterPro" id="IPR003714">
    <property type="entry name" value="PhoH"/>
</dbReference>
<dbReference type="SUPFAM" id="SSF88723">
    <property type="entry name" value="PIN domain-like"/>
    <property type="match status" value="1"/>
</dbReference>
<comment type="similarity">
    <text evidence="1">Belongs to the PhoH family.</text>
</comment>
<dbReference type="Pfam" id="PF13638">
    <property type="entry name" value="PIN_4"/>
    <property type="match status" value="1"/>
</dbReference>
<protein>
    <recommendedName>
        <fullName evidence="5">PIN domain-containing protein</fullName>
    </recommendedName>
</protein>